<proteinExistence type="predicted"/>
<evidence type="ECO:0000313" key="2">
    <source>
        <dbReference type="EMBL" id="KAJ4445950.1"/>
    </source>
</evidence>
<feature type="compositionally biased region" description="Basic residues" evidence="1">
    <location>
        <begin position="293"/>
        <end position="307"/>
    </location>
</feature>
<name>A0ABQ8TJU1_PERAM</name>
<feature type="region of interest" description="Disordered" evidence="1">
    <location>
        <begin position="261"/>
        <end position="307"/>
    </location>
</feature>
<dbReference type="Proteomes" id="UP001148838">
    <property type="component" value="Unassembled WGS sequence"/>
</dbReference>
<evidence type="ECO:0000313" key="3">
    <source>
        <dbReference type="Proteomes" id="UP001148838"/>
    </source>
</evidence>
<organism evidence="2 3">
    <name type="scientific">Periplaneta americana</name>
    <name type="common">American cockroach</name>
    <name type="synonym">Blatta americana</name>
    <dbReference type="NCBI Taxonomy" id="6978"/>
    <lineage>
        <taxon>Eukaryota</taxon>
        <taxon>Metazoa</taxon>
        <taxon>Ecdysozoa</taxon>
        <taxon>Arthropoda</taxon>
        <taxon>Hexapoda</taxon>
        <taxon>Insecta</taxon>
        <taxon>Pterygota</taxon>
        <taxon>Neoptera</taxon>
        <taxon>Polyneoptera</taxon>
        <taxon>Dictyoptera</taxon>
        <taxon>Blattodea</taxon>
        <taxon>Blattoidea</taxon>
        <taxon>Blattidae</taxon>
        <taxon>Blattinae</taxon>
        <taxon>Periplaneta</taxon>
    </lineage>
</organism>
<evidence type="ECO:0000256" key="1">
    <source>
        <dbReference type="SAM" id="MobiDB-lite"/>
    </source>
</evidence>
<feature type="compositionally biased region" description="Basic and acidic residues" evidence="1">
    <location>
        <begin position="276"/>
        <end position="292"/>
    </location>
</feature>
<dbReference type="EMBL" id="JAJSOF020000009">
    <property type="protein sequence ID" value="KAJ4445950.1"/>
    <property type="molecule type" value="Genomic_DNA"/>
</dbReference>
<sequence>MASLCEGGSELPGSLKAIRILQNIIPKLITEWNYAKYIVIKKRAKTALLLQRAVQKQYHRTPVVEGGSKRCFRYSAVNPKFAYENMLQIIELLRITFQHKVRNCSYVTLTLHIKHSVVRRNTVVCNLKIDHSPAIYPQYAELESCKRNYIKVNDICVSEKSILSRLRTSHNLLDIAQGSVTSSMSKTRPVIYTVLTSNVQSGLSANDDSGYNCSANDRSGLSANDDSGYNCSANDRFLWPSKVNVNICSSEKINTFASAHISQHTGHWPRKMSKKNGKENIRNKPEGQDQKRRSTATKRRRGRGHTS</sequence>
<reference evidence="2 3" key="1">
    <citation type="journal article" date="2022" name="Allergy">
        <title>Genome assembly and annotation of Periplaneta americana reveal a comprehensive cockroach allergen profile.</title>
        <authorList>
            <person name="Wang L."/>
            <person name="Xiong Q."/>
            <person name="Saelim N."/>
            <person name="Wang L."/>
            <person name="Nong W."/>
            <person name="Wan A.T."/>
            <person name="Shi M."/>
            <person name="Liu X."/>
            <person name="Cao Q."/>
            <person name="Hui J.H.L."/>
            <person name="Sookrung N."/>
            <person name="Leung T.F."/>
            <person name="Tungtrongchitr A."/>
            <person name="Tsui S.K.W."/>
        </authorList>
    </citation>
    <scope>NUCLEOTIDE SEQUENCE [LARGE SCALE GENOMIC DNA]</scope>
    <source>
        <strain evidence="2">PWHHKU_190912</strain>
    </source>
</reference>
<accession>A0ABQ8TJU1</accession>
<keyword evidence="3" id="KW-1185">Reference proteome</keyword>
<protein>
    <submittedName>
        <fullName evidence="2">Uncharacterized protein</fullName>
    </submittedName>
</protein>
<gene>
    <name evidence="2" type="ORF">ANN_12636</name>
</gene>
<comment type="caution">
    <text evidence="2">The sequence shown here is derived from an EMBL/GenBank/DDBJ whole genome shotgun (WGS) entry which is preliminary data.</text>
</comment>